<dbReference type="RefSeq" id="WP_091678687.1">
    <property type="nucleotide sequence ID" value="NZ_FOKG01000029.1"/>
</dbReference>
<dbReference type="OrthoDB" id="3209791at2"/>
<keyword evidence="1" id="KW-0472">Membrane</keyword>
<feature type="transmembrane region" description="Helical" evidence="1">
    <location>
        <begin position="55"/>
        <end position="79"/>
    </location>
</feature>
<protein>
    <recommendedName>
        <fullName evidence="4">ABC-2 type transport system permease protein</fullName>
    </recommendedName>
</protein>
<name>A0A1I1CGJ6_9PSEU</name>
<feature type="transmembrane region" description="Helical" evidence="1">
    <location>
        <begin position="86"/>
        <end position="108"/>
    </location>
</feature>
<feature type="transmembrane region" description="Helical" evidence="1">
    <location>
        <begin position="208"/>
        <end position="227"/>
    </location>
</feature>
<reference evidence="3" key="1">
    <citation type="submission" date="2016-10" db="EMBL/GenBank/DDBJ databases">
        <authorList>
            <person name="Varghese N."/>
            <person name="Submissions S."/>
        </authorList>
    </citation>
    <scope>NUCLEOTIDE SEQUENCE [LARGE SCALE GENOMIC DNA]</scope>
    <source>
        <strain evidence="3">CGMCC 4.3568</strain>
    </source>
</reference>
<keyword evidence="1" id="KW-0812">Transmembrane</keyword>
<evidence type="ECO:0000313" key="3">
    <source>
        <dbReference type="Proteomes" id="UP000243799"/>
    </source>
</evidence>
<dbReference type="Proteomes" id="UP000243799">
    <property type="component" value="Unassembled WGS sequence"/>
</dbReference>
<organism evidence="2 3">
    <name type="scientific">Amycolatopsis marina</name>
    <dbReference type="NCBI Taxonomy" id="490629"/>
    <lineage>
        <taxon>Bacteria</taxon>
        <taxon>Bacillati</taxon>
        <taxon>Actinomycetota</taxon>
        <taxon>Actinomycetes</taxon>
        <taxon>Pseudonocardiales</taxon>
        <taxon>Pseudonocardiaceae</taxon>
        <taxon>Amycolatopsis</taxon>
    </lineage>
</organism>
<feature type="transmembrane region" description="Helical" evidence="1">
    <location>
        <begin position="167"/>
        <end position="188"/>
    </location>
</feature>
<evidence type="ECO:0008006" key="4">
    <source>
        <dbReference type="Google" id="ProtNLM"/>
    </source>
</evidence>
<sequence length="232" mass="25163">MSRVWNVVRIQLVNAPAVLAFPIGILALVFVTNLGIFAVLGDTVEEHGRITGGLISIYIVMLTVHLQTMTQVFSFALGLSVTRRTFFAATVVVVAAQSLGYGIVLYLLRVLEDTTGGWGLGLRFFGLPFAVEANPILQIIVYTVPFLLMSFLGVWTGIVFKRWGQPGVYTLAIGTAALGALFFIVATWQEWWPAVGRFFADQTPIGLFGGYSLALAALLACAGYLTIRRATP</sequence>
<gene>
    <name evidence="2" type="ORF">SAMN05216266_1295</name>
</gene>
<accession>A0A1I1CGJ6</accession>
<dbReference type="AlphaFoldDB" id="A0A1I1CGJ6"/>
<keyword evidence="1" id="KW-1133">Transmembrane helix</keyword>
<keyword evidence="3" id="KW-1185">Reference proteome</keyword>
<proteinExistence type="predicted"/>
<evidence type="ECO:0000313" key="2">
    <source>
        <dbReference type="EMBL" id="SFB61815.1"/>
    </source>
</evidence>
<feature type="transmembrane region" description="Helical" evidence="1">
    <location>
        <begin position="12"/>
        <end position="40"/>
    </location>
</feature>
<evidence type="ECO:0000256" key="1">
    <source>
        <dbReference type="SAM" id="Phobius"/>
    </source>
</evidence>
<dbReference type="EMBL" id="FOKG01000029">
    <property type="protein sequence ID" value="SFB61815.1"/>
    <property type="molecule type" value="Genomic_DNA"/>
</dbReference>
<feature type="transmembrane region" description="Helical" evidence="1">
    <location>
        <begin position="136"/>
        <end position="160"/>
    </location>
</feature>
<dbReference type="STRING" id="490629.SAMN05216266_1295"/>